<protein>
    <recommendedName>
        <fullName evidence="6">Semialdehyde dehydrogenase</fullName>
    </recommendedName>
</protein>
<dbReference type="InterPro" id="IPR036291">
    <property type="entry name" value="NAD(P)-bd_dom_sf"/>
</dbReference>
<evidence type="ECO:0000313" key="4">
    <source>
        <dbReference type="EMBL" id="MBB5283708.1"/>
    </source>
</evidence>
<dbReference type="GO" id="GO:0008977">
    <property type="term" value="F:prephenate dehydrogenase (NAD+) activity"/>
    <property type="evidence" value="ECO:0007669"/>
    <property type="project" value="TreeGrafter"/>
</dbReference>
<comment type="caution">
    <text evidence="4">The sequence shown here is derived from an EMBL/GenBank/DDBJ whole genome shotgun (WGS) entry which is preliminary data.</text>
</comment>
<dbReference type="Gene3D" id="3.40.50.720">
    <property type="entry name" value="NAD(P)-binding Rossmann-like Domain"/>
    <property type="match status" value="1"/>
</dbReference>
<dbReference type="EMBL" id="JACHGF010000002">
    <property type="protein sequence ID" value="MBB5283708.1"/>
    <property type="molecule type" value="Genomic_DNA"/>
</dbReference>
<dbReference type="Pfam" id="PF16896">
    <property type="entry name" value="PGDH_C"/>
    <property type="match status" value="1"/>
</dbReference>
<dbReference type="Pfam" id="PF07991">
    <property type="entry name" value="KARI_N"/>
    <property type="match status" value="1"/>
</dbReference>
<dbReference type="PANTHER" id="PTHR21363:SF0">
    <property type="entry name" value="PREPHENATE DEHYDROGENASE [NADP(+)]"/>
    <property type="match status" value="1"/>
</dbReference>
<proteinExistence type="predicted"/>
<dbReference type="InterPro" id="IPR037161">
    <property type="entry name" value="Semialdehyde_DH-like_C"/>
</dbReference>
<dbReference type="Gene3D" id="1.10.3640.10">
    <property type="entry name" value="Semialdehyde dehydrogenase-like, C-terminal"/>
    <property type="match status" value="1"/>
</dbReference>
<dbReference type="SUPFAM" id="SSF51735">
    <property type="entry name" value="NAD(P)-binding Rossmann-fold domains"/>
    <property type="match status" value="1"/>
</dbReference>
<dbReference type="InterPro" id="IPR013116">
    <property type="entry name" value="KARI_N"/>
</dbReference>
<reference evidence="4 5" key="1">
    <citation type="submission" date="2020-08" db="EMBL/GenBank/DDBJ databases">
        <title>Genomic Encyclopedia of Type Strains, Phase IV (KMG-IV): sequencing the most valuable type-strain genomes for metagenomic binning, comparative biology and taxonomic classification.</title>
        <authorList>
            <person name="Goeker M."/>
        </authorList>
    </citation>
    <scope>NUCLEOTIDE SEQUENCE [LARGE SCALE GENOMIC DNA]</scope>
    <source>
        <strain evidence="4 5">DSM 105074</strain>
    </source>
</reference>
<dbReference type="PANTHER" id="PTHR21363">
    <property type="entry name" value="PREPHENATE DEHYDROGENASE"/>
    <property type="match status" value="1"/>
</dbReference>
<dbReference type="GO" id="GO:0070403">
    <property type="term" value="F:NAD+ binding"/>
    <property type="evidence" value="ECO:0007669"/>
    <property type="project" value="TreeGrafter"/>
</dbReference>
<gene>
    <name evidence="4" type="ORF">HNQ92_001834</name>
</gene>
<dbReference type="Proteomes" id="UP000557307">
    <property type="component" value="Unassembled WGS sequence"/>
</dbReference>
<dbReference type="InterPro" id="IPR050812">
    <property type="entry name" value="Preph/Arog_dehydrog"/>
</dbReference>
<evidence type="ECO:0000313" key="5">
    <source>
        <dbReference type="Proteomes" id="UP000557307"/>
    </source>
</evidence>
<name>A0A840TUH5_9BACT</name>
<evidence type="ECO:0008006" key="6">
    <source>
        <dbReference type="Google" id="ProtNLM"/>
    </source>
</evidence>
<evidence type="ECO:0000256" key="1">
    <source>
        <dbReference type="ARBA" id="ARBA00023002"/>
    </source>
</evidence>
<feature type="domain" description="KARI N-terminal Rossmann" evidence="2">
    <location>
        <begin position="2"/>
        <end position="86"/>
    </location>
</feature>
<keyword evidence="5" id="KW-1185">Reference proteome</keyword>
<feature type="domain" description="Phosphogluconate dehydrogenase (decarboxylating) C-terminal" evidence="3">
    <location>
        <begin position="120"/>
        <end position="274"/>
    </location>
</feature>
<dbReference type="GO" id="GO:0006571">
    <property type="term" value="P:tyrosine biosynthetic process"/>
    <property type="evidence" value="ECO:0007669"/>
    <property type="project" value="TreeGrafter"/>
</dbReference>
<organism evidence="4 5">
    <name type="scientific">Rhabdobacter roseus</name>
    <dbReference type="NCBI Taxonomy" id="1655419"/>
    <lineage>
        <taxon>Bacteria</taxon>
        <taxon>Pseudomonadati</taxon>
        <taxon>Bacteroidota</taxon>
        <taxon>Cytophagia</taxon>
        <taxon>Cytophagales</taxon>
        <taxon>Cytophagaceae</taxon>
        <taxon>Rhabdobacter</taxon>
    </lineage>
</organism>
<dbReference type="AlphaFoldDB" id="A0A840TUH5"/>
<dbReference type="InterPro" id="IPR031663">
    <property type="entry name" value="PGDH_C"/>
</dbReference>
<evidence type="ECO:0000259" key="3">
    <source>
        <dbReference type="Pfam" id="PF16896"/>
    </source>
</evidence>
<keyword evidence="1" id="KW-0560">Oxidoreductase</keyword>
<sequence>MKKVSLVGAGGKMGCRITDNLKNSEYDVSYLEISPQGIERLKARGVAVSQAEEAIPQADFVILAVPDIYIKEVAREIVPQMKRGAMALCLDPAAPLAGALPERDDIRYFASHPAHPSIFNYEPTKEAHFDYFGGITAKQAIVCALIQGEEEDYQAGEQLAQKMYAPVFRSHRITIKQMGLLEPALSETFTATCLLMLKEGLDEVVRQGIPREAARDFLLGHINILAAVIFEEIPGVFSDACYKAIEYGRPKIFRDDWQKIFEPESVKEQIQAIT</sequence>
<evidence type="ECO:0000259" key="2">
    <source>
        <dbReference type="Pfam" id="PF07991"/>
    </source>
</evidence>
<accession>A0A840TUH5</accession>
<dbReference type="RefSeq" id="WP_184173333.1">
    <property type="nucleotide sequence ID" value="NZ_JACHGF010000002.1"/>
</dbReference>